<dbReference type="Pfam" id="PF13557">
    <property type="entry name" value="Phenol_MetA_deg"/>
    <property type="match status" value="1"/>
</dbReference>
<evidence type="ECO:0000313" key="2">
    <source>
        <dbReference type="EMBL" id="MBJ6373457.1"/>
    </source>
</evidence>
<evidence type="ECO:0000256" key="1">
    <source>
        <dbReference type="SAM" id="SignalP"/>
    </source>
</evidence>
<protein>
    <submittedName>
        <fullName evidence="2">Transporter</fullName>
    </submittedName>
</protein>
<dbReference type="InterPro" id="IPR025737">
    <property type="entry name" value="FApF"/>
</dbReference>
<dbReference type="RefSeq" id="WP_199026328.1">
    <property type="nucleotide sequence ID" value="NZ_JAELVR010000013.1"/>
</dbReference>
<organism evidence="2 3">
    <name type="scientific">Sedimentitalea arenosa</name>
    <dbReference type="NCBI Taxonomy" id="2798803"/>
    <lineage>
        <taxon>Bacteria</taxon>
        <taxon>Pseudomonadati</taxon>
        <taxon>Pseudomonadota</taxon>
        <taxon>Alphaproteobacteria</taxon>
        <taxon>Rhodobacterales</taxon>
        <taxon>Paracoccaceae</taxon>
        <taxon>Sedimentitalea</taxon>
    </lineage>
</organism>
<evidence type="ECO:0000313" key="3">
    <source>
        <dbReference type="Proteomes" id="UP000619079"/>
    </source>
</evidence>
<dbReference type="EMBL" id="JAELVR010000013">
    <property type="protein sequence ID" value="MBJ6373457.1"/>
    <property type="molecule type" value="Genomic_DNA"/>
</dbReference>
<dbReference type="AlphaFoldDB" id="A0A8J7IKC1"/>
<keyword evidence="3" id="KW-1185">Reference proteome</keyword>
<sequence length="327" mass="34172">MKNTFLAAAASLALASLPSASGAVEGGAGAYLLGSRAAFAGIVPGPGFYLGLDVVTMDGSVEGLTMGGLPIRADTNLDVTFAKLSLTKVFDTQLWGGTPALNLNIPFVFDAGLSFVGVTPPLVDVAIEDTTSGIGDITLTPLVGWHTGNWHYSAALSIYAPTGSYSTASIDVPNRTINALNTGKNIWSFQPVFAATHFDPATGLEFSGAASLLISTRNKATDYQNAPALNLEGTVLQHMKSGLALGVSGYAYQQIGDDSGSGAVATRTALGANSLKARVYGLGPMVTYSGATVFGHDASFQLKYFKEFESKRRFESDILWVNMSLTF</sequence>
<accession>A0A8J7IKC1</accession>
<dbReference type="Proteomes" id="UP000619079">
    <property type="component" value="Unassembled WGS sequence"/>
</dbReference>
<comment type="caution">
    <text evidence="2">The sequence shown here is derived from an EMBL/GenBank/DDBJ whole genome shotgun (WGS) entry which is preliminary data.</text>
</comment>
<proteinExistence type="predicted"/>
<gene>
    <name evidence="2" type="ORF">JF290_18170</name>
</gene>
<feature type="signal peptide" evidence="1">
    <location>
        <begin position="1"/>
        <end position="23"/>
    </location>
</feature>
<keyword evidence="1" id="KW-0732">Signal</keyword>
<feature type="chain" id="PRO_5035322743" evidence="1">
    <location>
        <begin position="24"/>
        <end position="327"/>
    </location>
</feature>
<reference evidence="2" key="1">
    <citation type="submission" date="2020-12" db="EMBL/GenBank/DDBJ databases">
        <title>Sedimentitalea sp. nov., isolated from sand in Incheon.</title>
        <authorList>
            <person name="Kim W."/>
        </authorList>
    </citation>
    <scope>NUCLEOTIDE SEQUENCE</scope>
    <source>
        <strain evidence="2">CAU 1593</strain>
    </source>
</reference>
<name>A0A8J7IKC1_9RHOB</name>